<evidence type="ECO:0000256" key="1">
    <source>
        <dbReference type="ARBA" id="ARBA00009673"/>
    </source>
</evidence>
<keyword evidence="3" id="KW-0820">tRNA-binding</keyword>
<comment type="subunit">
    <text evidence="3">Homodimer.</text>
</comment>
<comment type="domain">
    <text evidence="3">A Gly-cisPro motif from one monomer fits into the active site of the other monomer to allow specific chiral rejection of L-amino acids.</text>
</comment>
<keyword evidence="9" id="KW-1185">Reference proteome</keyword>
<dbReference type="GO" id="GO:0043908">
    <property type="term" value="F:Ser(Gly)-tRNA(Ala) hydrolase activity"/>
    <property type="evidence" value="ECO:0007669"/>
    <property type="project" value="UniProtKB-UniRule"/>
</dbReference>
<dbReference type="GO" id="GO:0019478">
    <property type="term" value="P:D-amino acid catabolic process"/>
    <property type="evidence" value="ECO:0007669"/>
    <property type="project" value="UniProtKB-UniRule"/>
</dbReference>
<comment type="subcellular location">
    <subcellularLocation>
        <location evidence="3">Cytoplasm</location>
    </subcellularLocation>
</comment>
<sequence length="150" mass="16724">MKVVVQRVKEASVTNSSINNHIGKGYCLLVGIGQDSTEQDADVIAKKIANARLFEDDNDKLNFNIQQMNGEILSVSQFTLYADVKKGNRPGFSNSKNPEEALKIYEYFNESLRSYGLIVKTGEFGTHMNVEINNDGPVTIIYESQDGKIQ</sequence>
<evidence type="ECO:0000313" key="8">
    <source>
        <dbReference type="Proteomes" id="UP000236395"/>
    </source>
</evidence>
<dbReference type="GO" id="GO:0005737">
    <property type="term" value="C:cytoplasm"/>
    <property type="evidence" value="ECO:0007669"/>
    <property type="project" value="UniProtKB-SubCell"/>
</dbReference>
<dbReference type="SUPFAM" id="SSF69500">
    <property type="entry name" value="DTD-like"/>
    <property type="match status" value="1"/>
</dbReference>
<dbReference type="GO" id="GO:0106026">
    <property type="term" value="F:Gly-tRNA(Ala) deacylase activity"/>
    <property type="evidence" value="ECO:0007669"/>
    <property type="project" value="UniProtKB-UniRule"/>
</dbReference>
<keyword evidence="3 4" id="KW-0378">Hydrolase</keyword>
<accession>A0A2K4AH14</accession>
<evidence type="ECO:0000313" key="7">
    <source>
        <dbReference type="Proteomes" id="UP000044616"/>
    </source>
</evidence>
<dbReference type="NCBIfam" id="TIGR00256">
    <property type="entry name" value="D-aminoacyl-tRNA deacylase"/>
    <property type="match status" value="1"/>
</dbReference>
<reference evidence="4 7" key="1">
    <citation type="submission" date="2014-05" db="EMBL/GenBank/DDBJ databases">
        <authorList>
            <person name="Aslett A.Martin."/>
            <person name="De Silva Nishadi"/>
        </authorList>
    </citation>
    <scope>NUCLEOTIDE SEQUENCE [LARGE SCALE GENOMIC DNA]</scope>
</reference>
<evidence type="ECO:0000313" key="5">
    <source>
        <dbReference type="EMBL" id="MBE2127878.1"/>
    </source>
</evidence>
<dbReference type="EMBL" id="JADAMT010000002">
    <property type="protein sequence ID" value="MBE2127878.1"/>
    <property type="molecule type" value="Genomic_DNA"/>
</dbReference>
<dbReference type="PANTHER" id="PTHR10472:SF5">
    <property type="entry name" value="D-AMINOACYL-TRNA DEACYLASE 1"/>
    <property type="match status" value="1"/>
</dbReference>
<dbReference type="GO" id="GO:0051500">
    <property type="term" value="F:D-tyrosyl-tRNA(Tyr) deacylase activity"/>
    <property type="evidence" value="ECO:0007669"/>
    <property type="project" value="TreeGrafter"/>
</dbReference>
<dbReference type="Proteomes" id="UP000596960">
    <property type="component" value="Unassembled WGS sequence"/>
</dbReference>
<evidence type="ECO:0000256" key="2">
    <source>
        <dbReference type="ARBA" id="ARBA00022884"/>
    </source>
</evidence>
<comment type="catalytic activity">
    <reaction evidence="3">
        <text>a D-aminoacyl-tRNA + H2O = a tRNA + a D-alpha-amino acid + H(+)</text>
        <dbReference type="Rhea" id="RHEA:13953"/>
        <dbReference type="Rhea" id="RHEA-COMP:10123"/>
        <dbReference type="Rhea" id="RHEA-COMP:10124"/>
        <dbReference type="ChEBI" id="CHEBI:15377"/>
        <dbReference type="ChEBI" id="CHEBI:15378"/>
        <dbReference type="ChEBI" id="CHEBI:59871"/>
        <dbReference type="ChEBI" id="CHEBI:78442"/>
        <dbReference type="ChEBI" id="CHEBI:79333"/>
        <dbReference type="EC" id="3.1.1.96"/>
    </reaction>
</comment>
<dbReference type="EC" id="3.1.1.-" evidence="3"/>
<dbReference type="PANTHER" id="PTHR10472">
    <property type="entry name" value="D-TYROSYL-TRNA TYR DEACYLASE"/>
    <property type="match status" value="1"/>
</dbReference>
<name>A0A2K4AH14_9STAP</name>
<dbReference type="RefSeq" id="WP_047426302.1">
    <property type="nucleotide sequence ID" value="NZ_CBCSFW010000001.1"/>
</dbReference>
<evidence type="ECO:0000256" key="3">
    <source>
        <dbReference type="HAMAP-Rule" id="MF_00518"/>
    </source>
</evidence>
<comment type="function">
    <text evidence="3">An aminoacyl-tRNA editing enzyme that deacylates mischarged D-aminoacyl-tRNAs. Also deacylates mischarged glycyl-tRNA(Ala), protecting cells against glycine mischarging by AlaRS. Acts via tRNA-based rather than protein-based catalysis; rejects L-amino acids rather than detecting D-amino acids in the active site. By recycling D-aminoacyl-tRNA to D-amino acids and free tRNA molecules, this enzyme counteracts the toxicity associated with the formation of D-aminoacyl-tRNA entities in vivo and helps enforce protein L-homochirality.</text>
</comment>
<dbReference type="HAMAP" id="MF_00518">
    <property type="entry name" value="Deacylase_Dtd"/>
    <property type="match status" value="1"/>
</dbReference>
<gene>
    <name evidence="3 4" type="primary">dtd</name>
    <name evidence="6" type="ORF">CD116_08740</name>
    <name evidence="4" type="ORF">ERS140147_00939</name>
    <name evidence="5" type="ORF">ILQ21_02185</name>
</gene>
<feature type="short sequence motif" description="Gly-cisPro motif, important for rejection of L-amino acids" evidence="3">
    <location>
        <begin position="136"/>
        <end position="137"/>
    </location>
</feature>
<evidence type="ECO:0000313" key="9">
    <source>
        <dbReference type="Proteomes" id="UP000596960"/>
    </source>
</evidence>
<dbReference type="EMBL" id="PPQS01000039">
    <property type="protein sequence ID" value="PNZ49248.1"/>
    <property type="molecule type" value="Genomic_DNA"/>
</dbReference>
<dbReference type="GO" id="GO:0000049">
    <property type="term" value="F:tRNA binding"/>
    <property type="evidence" value="ECO:0007669"/>
    <property type="project" value="UniProtKB-UniRule"/>
</dbReference>
<accession>A0A077UHP3</accession>
<dbReference type="CDD" id="cd00563">
    <property type="entry name" value="Dtyr_deacylase"/>
    <property type="match status" value="1"/>
</dbReference>
<comment type="similarity">
    <text evidence="1 3">Belongs to the DTD family.</text>
</comment>
<dbReference type="Gene3D" id="3.50.80.10">
    <property type="entry name" value="D-tyrosyl-tRNA(Tyr) deacylase"/>
    <property type="match status" value="1"/>
</dbReference>
<dbReference type="InterPro" id="IPR023509">
    <property type="entry name" value="DTD-like_sf"/>
</dbReference>
<dbReference type="InterPro" id="IPR003732">
    <property type="entry name" value="Daa-tRNA_deacyls_DTD"/>
</dbReference>
<dbReference type="Pfam" id="PF02580">
    <property type="entry name" value="Tyr_Deacylase"/>
    <property type="match status" value="1"/>
</dbReference>
<proteinExistence type="inferred from homology"/>
<dbReference type="GeneID" id="98346001"/>
<dbReference type="AlphaFoldDB" id="A0A2K4AH14"/>
<evidence type="ECO:0000313" key="4">
    <source>
        <dbReference type="EMBL" id="CDR27825.1"/>
    </source>
</evidence>
<evidence type="ECO:0000313" key="6">
    <source>
        <dbReference type="EMBL" id="PNZ49248.1"/>
    </source>
</evidence>
<reference evidence="5 9" key="3">
    <citation type="submission" date="2020-10" db="EMBL/GenBank/DDBJ databases">
        <title>Phenotypic and genomic profiling of Staphylococcus argenteus in Canada and the United States and recommendations for clinical result reporting.</title>
        <authorList>
            <person name="Eshaghi A."/>
            <person name="Bommersbach C."/>
            <person name="Zitterman S."/>
            <person name="Burnham C.-A.D."/>
            <person name="Patel R."/>
            <person name="Schuetz A.N."/>
            <person name="Patel S.N."/>
            <person name="Kus J.V."/>
        </authorList>
    </citation>
    <scope>NUCLEOTIDE SEQUENCE [LARGE SCALE GENOMIC DNA]</scope>
    <source>
        <strain evidence="5 9">DSM 28300</strain>
    </source>
</reference>
<dbReference type="FunFam" id="3.50.80.10:FF:000001">
    <property type="entry name" value="D-aminoacyl-tRNA deacylase"/>
    <property type="match status" value="1"/>
</dbReference>
<keyword evidence="3" id="KW-0963">Cytoplasm</keyword>
<organism evidence="6 8">
    <name type="scientific">Staphylococcus schweitzeri</name>
    <dbReference type="NCBI Taxonomy" id="1654388"/>
    <lineage>
        <taxon>Bacteria</taxon>
        <taxon>Bacillati</taxon>
        <taxon>Bacillota</taxon>
        <taxon>Bacilli</taxon>
        <taxon>Bacillales</taxon>
        <taxon>Staphylococcaceae</taxon>
        <taxon>Staphylococcus</taxon>
    </lineage>
</organism>
<keyword evidence="2 3" id="KW-0694">RNA-binding</keyword>
<dbReference type="Proteomes" id="UP000236395">
    <property type="component" value="Unassembled WGS sequence"/>
</dbReference>
<dbReference type="EMBL" id="CCEH01000006">
    <property type="protein sequence ID" value="CDR27825.1"/>
    <property type="molecule type" value="Genomic_DNA"/>
</dbReference>
<dbReference type="Proteomes" id="UP000044616">
    <property type="component" value="Unassembled WGS sequence"/>
</dbReference>
<dbReference type="EC" id="3.1.1.96" evidence="3"/>
<reference evidence="6 8" key="2">
    <citation type="submission" date="2017-08" db="EMBL/GenBank/DDBJ databases">
        <title>Draft genome sequences of 64 type strains of genus Staph aureus.</title>
        <authorList>
            <person name="Cole K."/>
            <person name="Golubchik T."/>
            <person name="Russell J."/>
            <person name="Foster D."/>
            <person name="Llewelyn M."/>
            <person name="Wilson D."/>
            <person name="Crook D."/>
            <person name="Paul J."/>
        </authorList>
    </citation>
    <scope>NUCLEOTIDE SEQUENCE [LARGE SCALE GENOMIC DNA]</scope>
    <source>
        <strain evidence="6 8">DSM 28300</strain>
    </source>
</reference>
<protein>
    <recommendedName>
        <fullName evidence="3">D-aminoacyl-tRNA deacylase</fullName>
        <shortName evidence="3">DTD</shortName>
        <ecNumber evidence="3">3.1.1.96</ecNumber>
    </recommendedName>
    <alternativeName>
        <fullName evidence="3">Gly-tRNA(Ala) deacylase</fullName>
        <ecNumber evidence="3">3.1.1.-</ecNumber>
    </alternativeName>
</protein>
<comment type="catalytic activity">
    <reaction evidence="3">
        <text>glycyl-tRNA(Ala) + H2O = tRNA(Ala) + glycine + H(+)</text>
        <dbReference type="Rhea" id="RHEA:53744"/>
        <dbReference type="Rhea" id="RHEA-COMP:9657"/>
        <dbReference type="Rhea" id="RHEA-COMP:13640"/>
        <dbReference type="ChEBI" id="CHEBI:15377"/>
        <dbReference type="ChEBI" id="CHEBI:15378"/>
        <dbReference type="ChEBI" id="CHEBI:57305"/>
        <dbReference type="ChEBI" id="CHEBI:78442"/>
        <dbReference type="ChEBI" id="CHEBI:78522"/>
    </reaction>
</comment>